<dbReference type="AlphaFoldDB" id="A0A2N9F8M8"/>
<evidence type="ECO:0000256" key="1">
    <source>
        <dbReference type="SAM" id="MobiDB-lite"/>
    </source>
</evidence>
<sequence length="438" mass="47853">MKKLSGWHGFGKELQLLLTPDQSHNHGVQQGLVQNKGGEIGEARTRKPEGVPSSILGQGMQPHTYVGTVGSGVSKKKEVAKPKESVLAVQPQPVPEIDPCTVSVRKSNNQTSPLNPEQSKIHMPLRFFPNQMPTGEKHMLGTGLIISLNEKGVTRVSQKFKRDDHSSDKWVPRVNISSNKAVGPVGLVSQTHATLHLVGSPTRPTFEFGESSGSVKIGYAKSVHDLAHQGLASPTEQWSSTCVAGFPPLHRGLRIGVSLAGALPQLFGKSRIESLLVQRVNGSYNPSFGGAEEVFEGFSEGYSGLEVVPVVVSDPMVVEPISMVFPVLEDCTHHSVETARLGFYQKPPSEWVLGQMKMFGKIVGASYVGYVEEVIALLQKIEARRIEQRDKGPSQDRGSQSAIRGQRELCGLQYSINYDHKETVSRKKNRERVLTMSP</sequence>
<accession>A0A2N9F8M8</accession>
<feature type="compositionally biased region" description="Basic and acidic residues" evidence="1">
    <location>
        <begin position="39"/>
        <end position="49"/>
    </location>
</feature>
<proteinExistence type="predicted"/>
<feature type="region of interest" description="Disordered" evidence="1">
    <location>
        <begin position="18"/>
        <end position="69"/>
    </location>
</feature>
<protein>
    <submittedName>
        <fullName evidence="2">Uncharacterized protein</fullName>
    </submittedName>
</protein>
<name>A0A2N9F8M8_FAGSY</name>
<reference evidence="2" key="1">
    <citation type="submission" date="2018-02" db="EMBL/GenBank/DDBJ databases">
        <authorList>
            <person name="Cohen D.B."/>
            <person name="Kent A.D."/>
        </authorList>
    </citation>
    <scope>NUCLEOTIDE SEQUENCE</scope>
</reference>
<organism evidence="2">
    <name type="scientific">Fagus sylvatica</name>
    <name type="common">Beechnut</name>
    <dbReference type="NCBI Taxonomy" id="28930"/>
    <lineage>
        <taxon>Eukaryota</taxon>
        <taxon>Viridiplantae</taxon>
        <taxon>Streptophyta</taxon>
        <taxon>Embryophyta</taxon>
        <taxon>Tracheophyta</taxon>
        <taxon>Spermatophyta</taxon>
        <taxon>Magnoliopsida</taxon>
        <taxon>eudicotyledons</taxon>
        <taxon>Gunneridae</taxon>
        <taxon>Pentapetalae</taxon>
        <taxon>rosids</taxon>
        <taxon>fabids</taxon>
        <taxon>Fagales</taxon>
        <taxon>Fagaceae</taxon>
        <taxon>Fagus</taxon>
    </lineage>
</organism>
<feature type="compositionally biased region" description="Polar residues" evidence="1">
    <location>
        <begin position="20"/>
        <end position="33"/>
    </location>
</feature>
<gene>
    <name evidence="2" type="ORF">FSB_LOCUS15138</name>
</gene>
<evidence type="ECO:0000313" key="2">
    <source>
        <dbReference type="EMBL" id="SPC87256.1"/>
    </source>
</evidence>
<dbReference type="EMBL" id="OIVN01000906">
    <property type="protein sequence ID" value="SPC87256.1"/>
    <property type="molecule type" value="Genomic_DNA"/>
</dbReference>